<dbReference type="SUPFAM" id="SSF48452">
    <property type="entry name" value="TPR-like"/>
    <property type="match status" value="1"/>
</dbReference>
<feature type="transmembrane region" description="Helical" evidence="1">
    <location>
        <begin position="68"/>
        <end position="88"/>
    </location>
</feature>
<dbReference type="Proteomes" id="UP000253141">
    <property type="component" value="Unassembled WGS sequence"/>
</dbReference>
<keyword evidence="1" id="KW-1133">Transmembrane helix</keyword>
<dbReference type="RefSeq" id="WP_114463362.1">
    <property type="nucleotide sequence ID" value="NZ_QPIW01000025.1"/>
</dbReference>
<dbReference type="InterPro" id="IPR019734">
    <property type="entry name" value="TPR_rpt"/>
</dbReference>
<comment type="caution">
    <text evidence="2">The sequence shown here is derived from an EMBL/GenBank/DDBJ whole genome shotgun (WGS) entry which is preliminary data.</text>
</comment>
<dbReference type="AlphaFoldDB" id="A0A369I7R1"/>
<dbReference type="OrthoDB" id="663481at2"/>
<evidence type="ECO:0000256" key="1">
    <source>
        <dbReference type="SAM" id="Phobius"/>
    </source>
</evidence>
<evidence type="ECO:0008006" key="4">
    <source>
        <dbReference type="Google" id="ProtNLM"/>
    </source>
</evidence>
<accession>A0A369I7R1</accession>
<dbReference type="EMBL" id="QPIW01000025">
    <property type="protein sequence ID" value="RDB03563.1"/>
    <property type="molecule type" value="Genomic_DNA"/>
</dbReference>
<dbReference type="Gene3D" id="1.25.40.10">
    <property type="entry name" value="Tetratricopeptide repeat domain"/>
    <property type="match status" value="1"/>
</dbReference>
<evidence type="ECO:0000313" key="3">
    <source>
        <dbReference type="Proteomes" id="UP000253141"/>
    </source>
</evidence>
<protein>
    <recommendedName>
        <fullName evidence="4">Tetratricopeptide repeat protein</fullName>
    </recommendedName>
</protein>
<keyword evidence="1" id="KW-0472">Membrane</keyword>
<evidence type="ECO:0000313" key="2">
    <source>
        <dbReference type="EMBL" id="RDB03563.1"/>
    </source>
</evidence>
<name>A0A369I7R1_9BACT</name>
<sequence>MYETIDDYFEGRLSATEHEAFERKLAQDKALADEVAFYLSTKAALKEANLQKRHAEWTRQRSAQPLRWQWASGIAAAIGLLVVAWYFMTPSNLTLQEYAEVYIEEDLTRLNTHMDTANDSLQTGIDYYNHQKYQEALPIFNRLAAGNPSAKAYEYEGLAQLQLKNYDAAIAIFEQMAADSELLENRGKFYAALAYLKKGDTDTAQRLLKEVIAQNLAGKAPAEQWLNTIK</sequence>
<dbReference type="Pfam" id="PF13174">
    <property type="entry name" value="TPR_6"/>
    <property type="match status" value="1"/>
</dbReference>
<keyword evidence="3" id="KW-1185">Reference proteome</keyword>
<keyword evidence="1" id="KW-0812">Transmembrane</keyword>
<dbReference type="Pfam" id="PF13432">
    <property type="entry name" value="TPR_16"/>
    <property type="match status" value="1"/>
</dbReference>
<reference evidence="2 3" key="1">
    <citation type="submission" date="2018-07" db="EMBL/GenBank/DDBJ databases">
        <title>Genome analysis of Runella aurantiaca.</title>
        <authorList>
            <person name="Yang X."/>
        </authorList>
    </citation>
    <scope>NUCLEOTIDE SEQUENCE [LARGE SCALE GENOMIC DNA]</scope>
    <source>
        <strain evidence="2 3">YX9</strain>
    </source>
</reference>
<proteinExistence type="predicted"/>
<organism evidence="2 3">
    <name type="scientific">Runella aurantiaca</name>
    <dbReference type="NCBI Taxonomy" id="2282308"/>
    <lineage>
        <taxon>Bacteria</taxon>
        <taxon>Pseudomonadati</taxon>
        <taxon>Bacteroidota</taxon>
        <taxon>Cytophagia</taxon>
        <taxon>Cytophagales</taxon>
        <taxon>Spirosomataceae</taxon>
        <taxon>Runella</taxon>
    </lineage>
</organism>
<gene>
    <name evidence="2" type="ORF">DVG78_22925</name>
</gene>
<dbReference type="InterPro" id="IPR011990">
    <property type="entry name" value="TPR-like_helical_dom_sf"/>
</dbReference>